<accession>G8XT49</accession>
<feature type="transmembrane region" description="Helical" evidence="2">
    <location>
        <begin position="176"/>
        <end position="194"/>
    </location>
</feature>
<keyword evidence="4" id="KW-1185">Reference proteome</keyword>
<feature type="transmembrane region" description="Helical" evidence="2">
    <location>
        <begin position="120"/>
        <end position="142"/>
    </location>
</feature>
<keyword evidence="2" id="KW-0472">Membrane</keyword>
<dbReference type="GeneID" id="11464366"/>
<feature type="transmembrane region" description="Helical" evidence="2">
    <location>
        <begin position="242"/>
        <end position="262"/>
    </location>
</feature>
<keyword evidence="2" id="KW-1133">Transmembrane helix</keyword>
<gene>
    <name evidence="3" type="primary">S23</name>
</gene>
<evidence type="ECO:0000256" key="2">
    <source>
        <dbReference type="SAM" id="Phobius"/>
    </source>
</evidence>
<feature type="transmembrane region" description="Helical" evidence="2">
    <location>
        <begin position="59"/>
        <end position="80"/>
    </location>
</feature>
<protein>
    <submittedName>
        <fullName evidence="3">Membrane protein S23</fullName>
    </submittedName>
</protein>
<feature type="transmembrane region" description="Helical" evidence="2">
    <location>
        <begin position="92"/>
        <end position="108"/>
    </location>
</feature>
<keyword evidence="2" id="KW-0812">Transmembrane</keyword>
<dbReference type="Proteomes" id="UP000097892">
    <property type="component" value="Segment"/>
</dbReference>
<evidence type="ECO:0000256" key="1">
    <source>
        <dbReference type="SAM" id="MobiDB-lite"/>
    </source>
</evidence>
<evidence type="ECO:0000313" key="3">
    <source>
        <dbReference type="EMBL" id="AEV80998.1"/>
    </source>
</evidence>
<organism evidence="3 4">
    <name type="scientific">Saimiriine betaherpesvirus 4</name>
    <dbReference type="NCBI Taxonomy" id="1535247"/>
    <lineage>
        <taxon>Viruses</taxon>
        <taxon>Duplodnaviria</taxon>
        <taxon>Heunggongvirae</taxon>
        <taxon>Peploviricota</taxon>
        <taxon>Herviviricetes</taxon>
        <taxon>Herpesvirales</taxon>
        <taxon>Orthoherpesviridae</taxon>
        <taxon>Betaherpesvirinae</taxon>
        <taxon>Cytomegalovirus</taxon>
        <taxon>Cytomegalovirus saimiriinebeta4</taxon>
    </lineage>
</organism>
<dbReference type="EMBL" id="FJ483967">
    <property type="protein sequence ID" value="AEV80998.1"/>
    <property type="molecule type" value="Genomic_DNA"/>
</dbReference>
<evidence type="ECO:0000313" key="4">
    <source>
        <dbReference type="Proteomes" id="UP000097892"/>
    </source>
</evidence>
<sequence>MDLTKGPLLQDNKKYPETEAAALHLESRTDPMEKVSTDEESQNTPRNSRESRCRRLRSIYSLVAVQCLLAFIIGLIIYYNSNIYCYVESWDEIFYIGPSSAIITHVVMTKLPRQRVWSNVVLRSAFFAIGLETSLVMVRILSDLTMQFVMVAYIITLSVFLLAFWVSVTRSRYVKLTKFIATTGALIIIVLYLFSSWNDYILVVGCIFLIYYVFNLMVNEIDSQWSRSEFTEPSIHHATKVYLQWTALCYAVIATMVWFTVWGKSKFARFVFKTRT</sequence>
<feature type="transmembrane region" description="Helical" evidence="2">
    <location>
        <begin position="200"/>
        <end position="221"/>
    </location>
</feature>
<proteinExistence type="predicted"/>
<name>G8XT49_9BETA</name>
<dbReference type="KEGG" id="vg:11464366"/>
<reference evidence="3" key="1">
    <citation type="submission" date="2011-12" db="EMBL/GenBank/DDBJ databases">
        <title>Comparative genomics of primate cytomegaloviruses.</title>
        <authorList>
            <person name="Davison A.J."/>
            <person name="Holton M."/>
            <person name="Dolan A."/>
            <person name="Dargan D.J."/>
            <person name="Gatherer D."/>
            <person name="Hayward G.S."/>
        </authorList>
    </citation>
    <scope>NUCLEOTIDE SEQUENCE [LARGE SCALE GENOMIC DNA]</scope>
    <source>
        <strain evidence="3">SqSHV</strain>
    </source>
</reference>
<feature type="transmembrane region" description="Helical" evidence="2">
    <location>
        <begin position="148"/>
        <end position="169"/>
    </location>
</feature>
<dbReference type="RefSeq" id="YP_004940307.1">
    <property type="nucleotide sequence ID" value="NC_016448.1"/>
</dbReference>
<feature type="region of interest" description="Disordered" evidence="1">
    <location>
        <begin position="23"/>
        <end position="49"/>
    </location>
</feature>
<feature type="compositionally biased region" description="Basic and acidic residues" evidence="1">
    <location>
        <begin position="25"/>
        <end position="37"/>
    </location>
</feature>